<dbReference type="InterPro" id="IPR025356">
    <property type="entry name" value="DUF4260"/>
</dbReference>
<keyword evidence="1" id="KW-0812">Transmembrane</keyword>
<proteinExistence type="predicted"/>
<evidence type="ECO:0000256" key="1">
    <source>
        <dbReference type="SAM" id="Phobius"/>
    </source>
</evidence>
<keyword evidence="3" id="KW-1185">Reference proteome</keyword>
<comment type="caution">
    <text evidence="2">The sequence shown here is derived from an EMBL/GenBank/DDBJ whole genome shotgun (WGS) entry which is preliminary data.</text>
</comment>
<sequence length="116" mass="13365">MKTSLKIEELFMFIFGIYLFSGLDYSWWWFIALILIPDIGMLGYLLSPKVGAVIYNIFHHKAVAISVYLFGIIVQNDIIKLTGIILFSHACFDRVFGYGLKYFDSFKNTHLGRIGK</sequence>
<keyword evidence="1" id="KW-1133">Transmembrane helix</keyword>
<evidence type="ECO:0000313" key="2">
    <source>
        <dbReference type="EMBL" id="MEF3834611.1"/>
    </source>
</evidence>
<feature type="transmembrane region" description="Helical" evidence="1">
    <location>
        <begin position="53"/>
        <end position="74"/>
    </location>
</feature>
<accession>A0ABU7XW55</accession>
<name>A0ABU7XW55_9FLAO</name>
<dbReference type="Pfam" id="PF14079">
    <property type="entry name" value="DUF4260"/>
    <property type="match status" value="1"/>
</dbReference>
<organism evidence="2 3">
    <name type="scientific">Flavivirga spongiicola</name>
    <dbReference type="NCBI Taxonomy" id="421621"/>
    <lineage>
        <taxon>Bacteria</taxon>
        <taxon>Pseudomonadati</taxon>
        <taxon>Bacteroidota</taxon>
        <taxon>Flavobacteriia</taxon>
        <taxon>Flavobacteriales</taxon>
        <taxon>Flavobacteriaceae</taxon>
        <taxon>Flavivirga</taxon>
    </lineage>
</organism>
<protein>
    <submittedName>
        <fullName evidence="2">DUF4260 domain-containing protein</fullName>
    </submittedName>
</protein>
<gene>
    <name evidence="2" type="ORF">N1F79_15845</name>
</gene>
<dbReference type="EMBL" id="JAODOP010000004">
    <property type="protein sequence ID" value="MEF3834611.1"/>
    <property type="molecule type" value="Genomic_DNA"/>
</dbReference>
<reference evidence="2 3" key="1">
    <citation type="submission" date="2022-09" db="EMBL/GenBank/DDBJ databases">
        <title>Genome sequencing of Flavivirga sp. MEBiC05379.</title>
        <authorList>
            <person name="Oh H.-M."/>
            <person name="Kwon K.K."/>
            <person name="Park M.J."/>
            <person name="Yang S.-H."/>
        </authorList>
    </citation>
    <scope>NUCLEOTIDE SEQUENCE [LARGE SCALE GENOMIC DNA]</scope>
    <source>
        <strain evidence="2 3">MEBiC05379</strain>
    </source>
</reference>
<dbReference type="RefSeq" id="WP_303306929.1">
    <property type="nucleotide sequence ID" value="NZ_JAODOP010000004.1"/>
</dbReference>
<dbReference type="Proteomes" id="UP001337305">
    <property type="component" value="Unassembled WGS sequence"/>
</dbReference>
<evidence type="ECO:0000313" key="3">
    <source>
        <dbReference type="Proteomes" id="UP001337305"/>
    </source>
</evidence>
<keyword evidence="1" id="KW-0472">Membrane</keyword>